<dbReference type="PANTHER" id="PTHR34819">
    <property type="entry name" value="LARGE CYSTEINE-RICH PERIPLASMIC PROTEIN OMCB"/>
    <property type="match status" value="1"/>
</dbReference>
<dbReference type="NCBIfam" id="TIGR01451">
    <property type="entry name" value="B_ant_repeat"/>
    <property type="match status" value="12"/>
</dbReference>
<feature type="region of interest" description="Disordered" evidence="1">
    <location>
        <begin position="879"/>
        <end position="901"/>
    </location>
</feature>
<evidence type="ECO:0000313" key="4">
    <source>
        <dbReference type="Proteomes" id="UP000001025"/>
    </source>
</evidence>
<feature type="domain" description="DUF11" evidence="2">
    <location>
        <begin position="1176"/>
        <end position="1294"/>
    </location>
</feature>
<dbReference type="Gene3D" id="2.60.40.3080">
    <property type="match status" value="1"/>
</dbReference>
<dbReference type="Proteomes" id="UP000001025">
    <property type="component" value="Chromosome"/>
</dbReference>
<feature type="domain" description="DUF11" evidence="2">
    <location>
        <begin position="1567"/>
        <end position="1679"/>
    </location>
</feature>
<evidence type="ECO:0000256" key="1">
    <source>
        <dbReference type="SAM" id="MobiDB-lite"/>
    </source>
</evidence>
<dbReference type="OrthoDB" id="1758300at2"/>
<dbReference type="FunCoup" id="Q7UKF9">
    <property type="interactions" value="94"/>
</dbReference>
<dbReference type="EMBL" id="BX294152">
    <property type="protein sequence ID" value="CAD76905.1"/>
    <property type="molecule type" value="Genomic_DNA"/>
</dbReference>
<dbReference type="KEGG" id="rba:RB10666"/>
<dbReference type="EnsemblBacteria" id="CAD76905">
    <property type="protein sequence ID" value="CAD76905"/>
    <property type="gene ID" value="RB10666"/>
</dbReference>
<protein>
    <recommendedName>
        <fullName evidence="2">DUF11 domain-containing protein</fullName>
    </recommendedName>
</protein>
<keyword evidence="4" id="KW-1185">Reference proteome</keyword>
<feature type="region of interest" description="Disordered" evidence="1">
    <location>
        <begin position="735"/>
        <end position="761"/>
    </location>
</feature>
<dbReference type="Gene3D" id="2.60.40.740">
    <property type="match status" value="1"/>
</dbReference>
<feature type="domain" description="DUF11" evidence="2">
    <location>
        <begin position="1437"/>
        <end position="1543"/>
    </location>
</feature>
<feature type="domain" description="DUF11" evidence="2">
    <location>
        <begin position="1703"/>
        <end position="1810"/>
    </location>
</feature>
<feature type="domain" description="DUF11" evidence="2">
    <location>
        <begin position="909"/>
        <end position="1021"/>
    </location>
</feature>
<feature type="domain" description="DUF11" evidence="2">
    <location>
        <begin position="1831"/>
        <end position="1937"/>
    </location>
</feature>
<feature type="region of interest" description="Disordered" evidence="1">
    <location>
        <begin position="1534"/>
        <end position="1555"/>
    </location>
</feature>
<dbReference type="InParanoid" id="Q7UKF9"/>
<feature type="domain" description="DUF11" evidence="2">
    <location>
        <begin position="635"/>
        <end position="748"/>
    </location>
</feature>
<dbReference type="PATRIC" id="fig|243090.15.peg.5152"/>
<accession>Q7UKF9</accession>
<feature type="domain" description="DUF11" evidence="2">
    <location>
        <begin position="370"/>
        <end position="481"/>
    </location>
</feature>
<dbReference type="Pfam" id="PF01345">
    <property type="entry name" value="DUF11"/>
    <property type="match status" value="12"/>
</dbReference>
<dbReference type="InterPro" id="IPR051172">
    <property type="entry name" value="Chlamydia_OmcB"/>
</dbReference>
<sequence>MVSHTACRSPRKALTMRFPSRYSRMNDSAPKCTRRGRRRLLLESLESRRLLAVASDLVTIRGQVTDSFIGGDFEDVALDLFRDDGDGVFEPDTGDVEVNMAMADPSGNYQFTGVTAGSYFVFQPAQTVNGRTLQQQISPLITVNSTQVAGQAFQTIDSFQTTQSVEDTVTDGTPVTSSQAAAEAIGGSRDLIVDKTQGGTGDIGTVAIGVNQAVSPNLLSFDANGFADGSRSVIWDGADDDAATVDDDGLGAIDLTSGGSATGLRFVIGSVTSGTAVIRLYSDDGIAGSRTLVSQATLTIPALPTQPTSVEYIPFSDFQAVSGSGADLTQIGAIELEVSGGPDYDAIADLLGTVGPTIIIQNIDNAGEADLELTKTLITTEPTLNQNVVFDVVVTNNGPDPATGIVVTDRIPAGIINTTGTTSTGTFTPGTGLWTIPNLAVGATATLRLTGQLDSLDPQTNVAEITAAEQLDADSPRDNNVLADDDQDAATVTATRVDLQLSKAVSDSQPNVGDEITFTLTLQNSSLDTATDATLSTATGILIEDRLPAGLSLVSNTPSAGTSFNTTTNRWSIPSLDVGGLATLQLVARVDQAGDFTNVAEVLAVAQTDRDSTPNNDLIDEDDQDEVLIQTPVADLSLTKTVSNESPTVGENVTFTITVDNEGPNNATGVRVQDSLPSGLTYISDVTSSGTYDPDTGLWTVGDVTAPNPGNPIPAMPTLQIIARVDSLGIKTNSATITASDQSDPDSTPGAGPSTEDDTDAATLTPNAIDLQLTKTVTPSRPEPGDSITYTITLSNAETSAAIPITTATNIQVTDLLPAGLILQDAQVTAGTHVDATGTWTVDSLAAGASETLTLTAILDPGRSDLFASITNTAEITQAAQFDPDSTPDNQDASEDDQASSVITPAQADLSLTKTVDNANADVGENVTFTITARHDSGDPSGQFIVLDTLPAGLEFVEATASIGDYDETTGRWTVPELDADSGTAAPSFATLEIVATTLSRGTLTNSAEIIQATLPDPDSTPGNGLIDEDDQADASVQAEQIDLELFKTVDNPTPRLGETIQYEIVVRNEGLDTATGVIVEENLPAGLTFIDATPTTGSFNSSSGRWTVGELAPSGSATLTINARVNNNVTADSPTITNRTEVIAAGQVDSDSTPDNNEPDEDDQASVTARVEFIDLSLEKTVDNPAPNVGDRVAFTITLTNDGETATTRDTATNIVVRDLLPAGMTYESNSLSDGSYDSDTGEWTIDSLADDATATLTLFAIVDQVGTQTNTAEVASVDQDDIDSTPDNNVAAEDDQASASITTPVIDLSLTQTASPQRPAINGEVTFTLTLRNDGPDDATGIIVRDSLPDGYTFTSSSPAGAFNSANGLWTVGNLASGEETTLELTGTIGDVETLENRAEVIAADQADRDSVPDSGLDDGEDDTAAAIVTLANADLSLTKTVDNASPNFGDEVTFTITVRNSGPDPATGIRVRDFLPAGMDLTDQTTSDGTYSPVTEIWMIDELESGQTATLTLTANVNSESLQTNVAEIMASDQRDPDSTPGNGDTDPAEDDRASVDVQAQLIDLALSKTVDGTRFDLDDPVEFELTVSNTGPTTATNVEIADSLPAGLIFVSSSTANGGYNPQSGTWSIPSIPSNESVTLTLNASVNRDAVTDDILRDGITNFAEVISADQPDRNSVFGNGDVNEDDADSAILMIARADLSLTKSVDIFNPNRGDTIQYLVTITNANNDPATNVVVRDILPRTLNFQDATPTQGTFDALTGLWTLARLEPNQSATLQINAIVEQSGSVTNVAEIIQSDQIDPDSTPGNANGDEDDLASVEVTPQVVDISVTAAVDNLEPEVDDIITITLTAANADGVSDATGVVVESLLPDGLTLVPPASPQQGSYDPATGQWNIGPLASGASVQLVLTARVDTRGLKTLNAEVTQTDQFDVDSVPGNGDPDEDDQVALEIRAPRVLSKRLFLSR</sequence>
<dbReference type="STRING" id="243090.RB10666"/>
<dbReference type="SUPFAM" id="SSF117074">
    <property type="entry name" value="Hypothetical protein PA1324"/>
    <property type="match status" value="1"/>
</dbReference>
<dbReference type="Gene3D" id="2.60.40.1170">
    <property type="entry name" value="Mu homology domain, subdomain B"/>
    <property type="match status" value="3"/>
</dbReference>
<feature type="domain" description="DUF11" evidence="2">
    <location>
        <begin position="770"/>
        <end position="893"/>
    </location>
</feature>
<feature type="domain" description="DUF11" evidence="2">
    <location>
        <begin position="1043"/>
        <end position="1159"/>
    </location>
</feature>
<dbReference type="InterPro" id="IPR013783">
    <property type="entry name" value="Ig-like_fold"/>
</dbReference>
<gene>
    <name evidence="3" type="ordered locus">RB10666</name>
</gene>
<organism evidence="3 4">
    <name type="scientific">Rhodopirellula baltica (strain DSM 10527 / NCIMB 13988 / SH1)</name>
    <dbReference type="NCBI Taxonomy" id="243090"/>
    <lineage>
        <taxon>Bacteria</taxon>
        <taxon>Pseudomonadati</taxon>
        <taxon>Planctomycetota</taxon>
        <taxon>Planctomycetia</taxon>
        <taxon>Pirellulales</taxon>
        <taxon>Pirellulaceae</taxon>
        <taxon>Rhodopirellula</taxon>
    </lineage>
</organism>
<evidence type="ECO:0000313" key="3">
    <source>
        <dbReference type="EMBL" id="CAD76905.1"/>
    </source>
</evidence>
<dbReference type="HOGENOM" id="CLU_234453_0_0_0"/>
<dbReference type="eggNOG" id="COG1361">
    <property type="taxonomic scope" value="Bacteria"/>
</dbReference>
<proteinExistence type="predicted"/>
<feature type="domain" description="DUF11" evidence="2">
    <location>
        <begin position="498"/>
        <end position="616"/>
    </location>
</feature>
<reference evidence="3 4" key="1">
    <citation type="journal article" date="2003" name="Proc. Natl. Acad. Sci. U.S.A.">
        <title>Complete genome sequence of the marine planctomycete Pirellula sp. strain 1.</title>
        <authorList>
            <person name="Gloeckner F.O."/>
            <person name="Kube M."/>
            <person name="Bauer M."/>
            <person name="Teeling H."/>
            <person name="Lombardot T."/>
            <person name="Ludwig W."/>
            <person name="Gade D."/>
            <person name="Beck A."/>
            <person name="Borzym K."/>
            <person name="Heitmann K."/>
            <person name="Rabus R."/>
            <person name="Schlesner H."/>
            <person name="Amann R."/>
            <person name="Reinhardt R."/>
        </authorList>
    </citation>
    <scope>NUCLEOTIDE SEQUENCE [LARGE SCALE GENOMIC DNA]</scope>
    <source>
        <strain evidence="4">DSM 10527 / NCIMB 13988 / SH1</strain>
    </source>
</reference>
<dbReference type="Gene3D" id="2.60.40.10">
    <property type="entry name" value="Immunoglobulins"/>
    <property type="match status" value="6"/>
</dbReference>
<dbReference type="PANTHER" id="PTHR34819:SF3">
    <property type="entry name" value="CELL SURFACE PROTEIN"/>
    <property type="match status" value="1"/>
</dbReference>
<evidence type="ECO:0000259" key="2">
    <source>
        <dbReference type="Pfam" id="PF01345"/>
    </source>
</evidence>
<feature type="compositionally biased region" description="Polar residues" evidence="1">
    <location>
        <begin position="735"/>
        <end position="746"/>
    </location>
</feature>
<dbReference type="InterPro" id="IPR001434">
    <property type="entry name" value="OmcB-like_DUF11"/>
</dbReference>
<name>Q7UKF9_RHOBA</name>
<feature type="region of interest" description="Disordered" evidence="1">
    <location>
        <begin position="1148"/>
        <end position="1167"/>
    </location>
</feature>
<feature type="domain" description="DUF11" evidence="2">
    <location>
        <begin position="1309"/>
        <end position="1413"/>
    </location>
</feature>
<dbReference type="InterPro" id="IPR047589">
    <property type="entry name" value="DUF11_rpt"/>
</dbReference>